<dbReference type="RefSeq" id="WP_147081936.1">
    <property type="nucleotide sequence ID" value="NZ_BJZT01000044.1"/>
</dbReference>
<keyword evidence="2" id="KW-1185">Reference proteome</keyword>
<dbReference type="Proteomes" id="UP000321258">
    <property type="component" value="Unassembled WGS sequence"/>
</dbReference>
<dbReference type="AlphaFoldDB" id="A0A512IV02"/>
<proteinExistence type="predicted"/>
<evidence type="ECO:0008006" key="3">
    <source>
        <dbReference type="Google" id="ProtNLM"/>
    </source>
</evidence>
<evidence type="ECO:0000313" key="1">
    <source>
        <dbReference type="EMBL" id="GEP01535.1"/>
    </source>
</evidence>
<dbReference type="OrthoDB" id="8006144at2"/>
<gene>
    <name evidence="1" type="ORF">MHA02_39220</name>
</gene>
<dbReference type="EMBL" id="BJZT01000044">
    <property type="protein sequence ID" value="GEP01535.1"/>
    <property type="molecule type" value="Genomic_DNA"/>
</dbReference>
<comment type="caution">
    <text evidence="1">The sequence shown here is derived from an EMBL/GenBank/DDBJ whole genome shotgun (WGS) entry which is preliminary data.</text>
</comment>
<reference evidence="1 2" key="1">
    <citation type="submission" date="2019-07" db="EMBL/GenBank/DDBJ databases">
        <title>Whole genome shotgun sequence of Methylobacterium haplocladii NBRC 107714.</title>
        <authorList>
            <person name="Hosoyama A."/>
            <person name="Uohara A."/>
            <person name="Ohji S."/>
            <person name="Ichikawa N."/>
        </authorList>
    </citation>
    <scope>NUCLEOTIDE SEQUENCE [LARGE SCALE GENOMIC DNA]</scope>
    <source>
        <strain evidence="1 2">NBRC 107714</strain>
    </source>
</reference>
<evidence type="ECO:0000313" key="2">
    <source>
        <dbReference type="Proteomes" id="UP000321258"/>
    </source>
</evidence>
<name>A0A512IV02_9HYPH</name>
<accession>A0A512IV02</accession>
<organism evidence="1 2">
    <name type="scientific">Methylobacterium haplocladii</name>
    <dbReference type="NCBI Taxonomy" id="1176176"/>
    <lineage>
        <taxon>Bacteria</taxon>
        <taxon>Pseudomonadati</taxon>
        <taxon>Pseudomonadota</taxon>
        <taxon>Alphaproteobacteria</taxon>
        <taxon>Hyphomicrobiales</taxon>
        <taxon>Methylobacteriaceae</taxon>
        <taxon>Methylobacterium</taxon>
    </lineage>
</organism>
<sequence length="157" mass="15834">MNLDRQLARLMAAMIVMIIAYVSPSAVQAHEGHAHHGHHQAAVAEVATVPPVVHSVSAPVALTRVPSAIMPAAAPETLAASAVVGSIQSDEQGKGCCSGPCKGTCCGTMSCCASAMLTGPVSLPTPAFARVVLVPYDVAGLPGVGPEALPRPPRTLA</sequence>
<protein>
    <recommendedName>
        <fullName evidence="3">CopL family metal-binding regulatory protein</fullName>
    </recommendedName>
</protein>